<comment type="caution">
    <text evidence="1">The sequence shown here is derived from an EMBL/GenBank/DDBJ whole genome shotgun (WGS) entry which is preliminary data.</text>
</comment>
<reference evidence="1" key="1">
    <citation type="submission" date="2018-07" db="EMBL/GenBank/DDBJ databases">
        <authorList>
            <consortium name="PulseNet: The National Subtyping Network for Foodborne Disease Surveillance"/>
            <person name="Tarr C.L."/>
            <person name="Trees E."/>
            <person name="Katz L.S."/>
            <person name="Carleton-Romer H.A."/>
            <person name="Stroika S."/>
            <person name="Kucerova Z."/>
            <person name="Roache K.F."/>
            <person name="Sabol A.L."/>
            <person name="Besser J."/>
            <person name="Gerner-Smidt P."/>
        </authorList>
    </citation>
    <scope>NUCLEOTIDE SEQUENCE</scope>
    <source>
        <strain evidence="1">PNUSAS001246</strain>
    </source>
</reference>
<evidence type="ECO:0000313" key="1">
    <source>
        <dbReference type="EMBL" id="ECX6035557.1"/>
    </source>
</evidence>
<accession>A0A619AHA1</accession>
<dbReference type="EMBL" id="AAKZQX010000057">
    <property type="protein sequence ID" value="ECX6035557.1"/>
    <property type="molecule type" value="Genomic_DNA"/>
</dbReference>
<dbReference type="AlphaFoldDB" id="A0A619AHA1"/>
<proteinExistence type="predicted"/>
<gene>
    <name evidence="1" type="ORF">ATT75_23000</name>
</gene>
<sequence length="66" mass="7275">MKHSGGLRITGASERFQHVSALGINLLADIVDGTRLIDVEAANTQLPRPVMRHMLGQIVSRRRGEQ</sequence>
<protein>
    <submittedName>
        <fullName evidence="1">Uncharacterized protein</fullName>
    </submittedName>
</protein>
<name>A0A619AHA1_SALET</name>
<organism evidence="1">
    <name type="scientific">Salmonella enterica subsp. enterica serovar Panama</name>
    <dbReference type="NCBI Taxonomy" id="29472"/>
    <lineage>
        <taxon>Bacteria</taxon>
        <taxon>Pseudomonadati</taxon>
        <taxon>Pseudomonadota</taxon>
        <taxon>Gammaproteobacteria</taxon>
        <taxon>Enterobacterales</taxon>
        <taxon>Enterobacteriaceae</taxon>
        <taxon>Salmonella</taxon>
    </lineage>
</organism>